<dbReference type="SUPFAM" id="SSF55729">
    <property type="entry name" value="Acyl-CoA N-acyltransferases (Nat)"/>
    <property type="match status" value="1"/>
</dbReference>
<proteinExistence type="predicted"/>
<keyword evidence="3" id="KW-1185">Reference proteome</keyword>
<dbReference type="CDD" id="cd04301">
    <property type="entry name" value="NAT_SF"/>
    <property type="match status" value="1"/>
</dbReference>
<sequence length="192" mass="20542">MHGPAPRLAGDTFVLTPLTPADIPDLVKACTETEAVSSLNVPQPYTRADAEAHVRSAQTGAGGYFWAIRESDAAPLMGMVKLGFVVLPGSPTASAPTPLPGGESADIGGIYLLPAYRGRGVATRATRLVAQWAFERGFESLHWECLASNTSSIAVAQRLGFTFYREGISSSQYAHHQNKAARWARMARGELQ</sequence>
<dbReference type="Gene3D" id="3.40.630.30">
    <property type="match status" value="1"/>
</dbReference>
<dbReference type="GO" id="GO:0008999">
    <property type="term" value="F:protein-N-terminal-alanine acetyltransferase activity"/>
    <property type="evidence" value="ECO:0007669"/>
    <property type="project" value="TreeGrafter"/>
</dbReference>
<gene>
    <name evidence="2" type="ORF">CC85DRAFT_288436</name>
</gene>
<protein>
    <submittedName>
        <fullName evidence="2">Acyl-CoA N-acyltransferase</fullName>
    </submittedName>
</protein>
<dbReference type="InterPro" id="IPR016181">
    <property type="entry name" value="Acyl_CoA_acyltransferase"/>
</dbReference>
<dbReference type="InterPro" id="IPR051908">
    <property type="entry name" value="Ribosomal_N-acetyltransferase"/>
</dbReference>
<dbReference type="GO" id="GO:0005737">
    <property type="term" value="C:cytoplasm"/>
    <property type="evidence" value="ECO:0007669"/>
    <property type="project" value="TreeGrafter"/>
</dbReference>
<dbReference type="AlphaFoldDB" id="A0A0J1AW63"/>
<accession>A0A0J1AW63</accession>
<evidence type="ECO:0000313" key="3">
    <source>
        <dbReference type="Proteomes" id="UP000053611"/>
    </source>
</evidence>
<dbReference type="PANTHER" id="PTHR43441:SF10">
    <property type="entry name" value="ACETYLTRANSFERASE"/>
    <property type="match status" value="1"/>
</dbReference>
<dbReference type="Pfam" id="PF13302">
    <property type="entry name" value="Acetyltransf_3"/>
    <property type="match status" value="1"/>
</dbReference>
<dbReference type="GeneID" id="28984865"/>
<feature type="domain" description="N-acetyltransferase" evidence="1">
    <location>
        <begin position="13"/>
        <end position="188"/>
    </location>
</feature>
<dbReference type="EMBL" id="KQ087256">
    <property type="protein sequence ID" value="KLT39519.1"/>
    <property type="molecule type" value="Genomic_DNA"/>
</dbReference>
<dbReference type="PANTHER" id="PTHR43441">
    <property type="entry name" value="RIBOSOMAL-PROTEIN-SERINE ACETYLTRANSFERASE"/>
    <property type="match status" value="1"/>
</dbReference>
<keyword evidence="2" id="KW-0012">Acyltransferase</keyword>
<name>A0A0J1AW63_9TREE</name>
<evidence type="ECO:0000259" key="1">
    <source>
        <dbReference type="PROSITE" id="PS51186"/>
    </source>
</evidence>
<dbReference type="InterPro" id="IPR000182">
    <property type="entry name" value="GNAT_dom"/>
</dbReference>
<reference evidence="2 3" key="1">
    <citation type="submission" date="2015-03" db="EMBL/GenBank/DDBJ databases">
        <title>Genomics and transcriptomics of the oil-accumulating basidiomycete yeast T. oleaginosus allow insights into substrate utilization and the diverse evolutionary trajectories of mating systems in fungi.</title>
        <authorList>
            <consortium name="DOE Joint Genome Institute"/>
            <person name="Kourist R."/>
            <person name="Kracht O."/>
            <person name="Bracharz F."/>
            <person name="Lipzen A."/>
            <person name="Nolan M."/>
            <person name="Ohm R."/>
            <person name="Grigoriev I."/>
            <person name="Sun S."/>
            <person name="Heitman J."/>
            <person name="Bruck T."/>
            <person name="Nowrousian M."/>
        </authorList>
    </citation>
    <scope>NUCLEOTIDE SEQUENCE [LARGE SCALE GENOMIC DNA]</scope>
    <source>
        <strain evidence="2 3">IBC0246</strain>
    </source>
</reference>
<dbReference type="PROSITE" id="PS51186">
    <property type="entry name" value="GNAT"/>
    <property type="match status" value="1"/>
</dbReference>
<dbReference type="RefSeq" id="XP_018276010.1">
    <property type="nucleotide sequence ID" value="XM_018424262.1"/>
</dbReference>
<dbReference type="OrthoDB" id="630895at2759"/>
<dbReference type="GO" id="GO:1990189">
    <property type="term" value="F:protein N-terminal-serine acetyltransferase activity"/>
    <property type="evidence" value="ECO:0007669"/>
    <property type="project" value="TreeGrafter"/>
</dbReference>
<organism evidence="2 3">
    <name type="scientific">Cutaneotrichosporon oleaginosum</name>
    <dbReference type="NCBI Taxonomy" id="879819"/>
    <lineage>
        <taxon>Eukaryota</taxon>
        <taxon>Fungi</taxon>
        <taxon>Dikarya</taxon>
        <taxon>Basidiomycota</taxon>
        <taxon>Agaricomycotina</taxon>
        <taxon>Tremellomycetes</taxon>
        <taxon>Trichosporonales</taxon>
        <taxon>Trichosporonaceae</taxon>
        <taxon>Cutaneotrichosporon</taxon>
    </lineage>
</organism>
<evidence type="ECO:0000313" key="2">
    <source>
        <dbReference type="EMBL" id="KLT39519.1"/>
    </source>
</evidence>
<keyword evidence="2" id="KW-0808">Transferase</keyword>
<dbReference type="Proteomes" id="UP000053611">
    <property type="component" value="Unassembled WGS sequence"/>
</dbReference>